<dbReference type="Proteomes" id="UP000267430">
    <property type="component" value="Unassembled WGS sequence"/>
</dbReference>
<dbReference type="CDD" id="cd04730">
    <property type="entry name" value="NPD_like"/>
    <property type="match status" value="1"/>
</dbReference>
<organism evidence="6 7">
    <name type="scientific">Peribacillus cavernae</name>
    <dbReference type="NCBI Taxonomy" id="1674310"/>
    <lineage>
        <taxon>Bacteria</taxon>
        <taxon>Bacillati</taxon>
        <taxon>Bacillota</taxon>
        <taxon>Bacilli</taxon>
        <taxon>Bacillales</taxon>
        <taxon>Bacillaceae</taxon>
        <taxon>Peribacillus</taxon>
    </lineage>
</organism>
<evidence type="ECO:0000256" key="4">
    <source>
        <dbReference type="ARBA" id="ARBA00022643"/>
    </source>
</evidence>
<dbReference type="Pfam" id="PF03060">
    <property type="entry name" value="NMO"/>
    <property type="match status" value="2"/>
</dbReference>
<comment type="function">
    <text evidence="1">Nitronate monooxygenase that uses molecular oxygen to catalyze the oxidative denitrification of alkyl nitronates. Acts on propionate 3-nitronate (P3N), the presumed physiological substrate. Probably functions in the detoxification of P3N, a metabolic poison produced by plants and fungi as a defense mechanism.</text>
</comment>
<comment type="caution">
    <text evidence="6">The sequence shown here is derived from an EMBL/GenBank/DDBJ whole genome shotgun (WGS) entry which is preliminary data.</text>
</comment>
<dbReference type="PANTHER" id="PTHR32332:SF20">
    <property type="entry name" value="2-NITROPROPANE DIOXYGENASE-LIKE PROTEIN"/>
    <property type="match status" value="1"/>
</dbReference>
<dbReference type="InterPro" id="IPR013785">
    <property type="entry name" value="Aldolase_TIM"/>
</dbReference>
<dbReference type="Gene3D" id="3.20.20.70">
    <property type="entry name" value="Aldolase class I"/>
    <property type="match status" value="1"/>
</dbReference>
<evidence type="ECO:0000256" key="2">
    <source>
        <dbReference type="ARBA" id="ARBA00013457"/>
    </source>
</evidence>
<evidence type="ECO:0000256" key="5">
    <source>
        <dbReference type="ARBA" id="ARBA00023002"/>
    </source>
</evidence>
<dbReference type="EMBL" id="RYZZ01000006">
    <property type="protein sequence ID" value="RUQ30942.1"/>
    <property type="molecule type" value="Genomic_DNA"/>
</dbReference>
<dbReference type="AlphaFoldDB" id="A0A3S1B943"/>
<keyword evidence="6" id="KW-0503">Monooxygenase</keyword>
<sequence length="320" mass="34046">MNRLCELLQIGVPIIQGGMGNISHPQLTAAISNAGALGTIGAGTMSPDEVEAKIIRTKELTVRPFALNIAITVSPYTKELIELVLKHEVPVISLSAGNPASYVEYLHHHSVKVIAVVGAVKHAKKAEAGGADVIVGEGYEAAGINSPLETTTLALIPQLVDAVHVPVVAAGGIADGRGMAASFALGAEGVQMGTRFIATKEAPFSDIYKQRLIDANDNETVVIGRSVKRIRRVLKNPYVKEILESETAGMTLDTFNELTNEDHHILGAVEGNEESGYWNSGQISGLIRQVPSVGELIANMVNEMNLVVNKLQTYKANSIK</sequence>
<dbReference type="RefSeq" id="WP_126863727.1">
    <property type="nucleotide sequence ID" value="NZ_JAUSTX010000005.1"/>
</dbReference>
<evidence type="ECO:0000313" key="6">
    <source>
        <dbReference type="EMBL" id="RUQ30942.1"/>
    </source>
</evidence>
<evidence type="ECO:0000256" key="3">
    <source>
        <dbReference type="ARBA" id="ARBA00022630"/>
    </source>
</evidence>
<evidence type="ECO:0000313" key="7">
    <source>
        <dbReference type="Proteomes" id="UP000267430"/>
    </source>
</evidence>
<keyword evidence="3" id="KW-0285">Flavoprotein</keyword>
<dbReference type="GO" id="GO:0018580">
    <property type="term" value="F:nitronate monooxygenase activity"/>
    <property type="evidence" value="ECO:0007669"/>
    <property type="project" value="InterPro"/>
</dbReference>
<dbReference type="InterPro" id="IPR004136">
    <property type="entry name" value="NMO"/>
</dbReference>
<keyword evidence="7" id="KW-1185">Reference proteome</keyword>
<name>A0A3S1B943_9BACI</name>
<dbReference type="OrthoDB" id="9778912at2"/>
<dbReference type="PANTHER" id="PTHR32332">
    <property type="entry name" value="2-NITROPROPANE DIOXYGENASE"/>
    <property type="match status" value="1"/>
</dbReference>
<proteinExistence type="predicted"/>
<gene>
    <name evidence="6" type="ORF">ELQ35_04950</name>
</gene>
<evidence type="ECO:0000256" key="1">
    <source>
        <dbReference type="ARBA" id="ARBA00003535"/>
    </source>
</evidence>
<keyword evidence="4" id="KW-0288">FMN</keyword>
<keyword evidence="5" id="KW-0560">Oxidoreductase</keyword>
<accession>A0A3S1B943</accession>
<reference evidence="6 7" key="1">
    <citation type="submission" date="2018-12" db="EMBL/GenBank/DDBJ databases">
        <title>Bacillus chawlae sp. nov., Bacillus glennii sp. nov., and Bacillus saganii sp. nov. Isolated from the Vehicle Assembly Building at Kennedy Space Center where the Viking Spacecraft were Assembled.</title>
        <authorList>
            <person name="Seuylemezian A."/>
            <person name="Vaishampayan P."/>
        </authorList>
    </citation>
    <scope>NUCLEOTIDE SEQUENCE [LARGE SCALE GENOMIC DNA]</scope>
    <source>
        <strain evidence="6 7">L5</strain>
    </source>
</reference>
<protein>
    <recommendedName>
        <fullName evidence="2">Probable nitronate monooxygenase</fullName>
    </recommendedName>
</protein>
<dbReference type="SUPFAM" id="SSF51412">
    <property type="entry name" value="Inosine monophosphate dehydrogenase (IMPDH)"/>
    <property type="match status" value="1"/>
</dbReference>